<dbReference type="InterPro" id="IPR001841">
    <property type="entry name" value="Znf_RING"/>
</dbReference>
<dbReference type="Proteomes" id="UP000469558">
    <property type="component" value="Unassembled WGS sequence"/>
</dbReference>
<keyword evidence="4" id="KW-0805">Transcription regulation</keyword>
<protein>
    <recommendedName>
        <fullName evidence="2">RING-type E3 ubiquitin transferase</fullName>
        <ecNumber evidence="2">2.3.2.27</ecNumber>
    </recommendedName>
</protein>
<reference evidence="8 9" key="1">
    <citation type="submission" date="2018-05" db="EMBL/GenBank/DDBJ databases">
        <title>Genome sequencing and assembly of the regulated plant pathogen Lachnellula willkommii and related sister species for the development of diagnostic species identification markers.</title>
        <authorList>
            <person name="Giroux E."/>
            <person name="Bilodeau G."/>
        </authorList>
    </citation>
    <scope>NUCLEOTIDE SEQUENCE [LARGE SCALE GENOMIC DNA]</scope>
    <source>
        <strain evidence="8 9">CBS 268.59</strain>
    </source>
</reference>
<keyword evidence="5" id="KW-0804">Transcription</keyword>
<keyword evidence="3" id="KW-0808">Transferase</keyword>
<evidence type="ECO:0000313" key="9">
    <source>
        <dbReference type="Proteomes" id="UP000469558"/>
    </source>
</evidence>
<dbReference type="InterPro" id="IPR013083">
    <property type="entry name" value="Znf_RING/FYVE/PHD"/>
</dbReference>
<accession>A0A8T9BWU8</accession>
<evidence type="ECO:0000256" key="4">
    <source>
        <dbReference type="ARBA" id="ARBA00023015"/>
    </source>
</evidence>
<sequence>MDDGELDARSQILQTTLAEISSRQASNDTEENCCVICLERISELAIAQPCKHESFDFICLISWLQEQVSCPLCKAEVKGVQYEFKEDGTCKTYNVPSTKTAQQPTLDPQASRLYSSRLRRPYRSRQQYETPRPLPTADEALLRRRHIYRNQLYSLHVGSNRLSRFRDLTPQLFGRDEELVSRARKWIRRELQVFEFLTPDGSSSSDRRANNAEFLLEYIVAILKTVDIQGSGGQAEDMLQEFLGRESTRLFLHELRAWLRSPYVSLEDWDRNVQYNEEGVGEATVVDTEVMDALRITILAVDTPLTVDPGLAKSQIEDKYWVISHACHRFFQFGSWKSPQVSSKDFTSVTVDYNLLSKDSGSPSGSHSHNHSRL</sequence>
<dbReference type="AlphaFoldDB" id="A0A8T9BWU8"/>
<proteinExistence type="predicted"/>
<evidence type="ECO:0000256" key="2">
    <source>
        <dbReference type="ARBA" id="ARBA00012483"/>
    </source>
</evidence>
<dbReference type="PROSITE" id="PS50089">
    <property type="entry name" value="ZF_RING_2"/>
    <property type="match status" value="1"/>
</dbReference>
<dbReference type="EMBL" id="QGMK01002503">
    <property type="protein sequence ID" value="TVY58070.1"/>
    <property type="molecule type" value="Genomic_DNA"/>
</dbReference>
<keyword evidence="9" id="KW-1185">Reference proteome</keyword>
<evidence type="ECO:0000256" key="1">
    <source>
        <dbReference type="ARBA" id="ARBA00000900"/>
    </source>
</evidence>
<evidence type="ECO:0000256" key="6">
    <source>
        <dbReference type="PROSITE-ProRule" id="PRU00175"/>
    </source>
</evidence>
<dbReference type="Gene3D" id="3.30.40.10">
    <property type="entry name" value="Zinc/RING finger domain, C3HC4 (zinc finger)"/>
    <property type="match status" value="1"/>
</dbReference>
<comment type="caution">
    <text evidence="8">The sequence shown here is derived from an EMBL/GenBank/DDBJ whole genome shotgun (WGS) entry which is preliminary data.</text>
</comment>
<organism evidence="8 9">
    <name type="scientific">Lachnellula suecica</name>
    <dbReference type="NCBI Taxonomy" id="602035"/>
    <lineage>
        <taxon>Eukaryota</taxon>
        <taxon>Fungi</taxon>
        <taxon>Dikarya</taxon>
        <taxon>Ascomycota</taxon>
        <taxon>Pezizomycotina</taxon>
        <taxon>Leotiomycetes</taxon>
        <taxon>Helotiales</taxon>
        <taxon>Lachnaceae</taxon>
        <taxon>Lachnellula</taxon>
    </lineage>
</organism>
<keyword evidence="6" id="KW-0862">Zinc</keyword>
<gene>
    <name evidence="8" type="ORF">LSUE1_G010050</name>
</gene>
<evidence type="ECO:0000313" key="8">
    <source>
        <dbReference type="EMBL" id="TVY58070.1"/>
    </source>
</evidence>
<evidence type="ECO:0000256" key="5">
    <source>
        <dbReference type="ARBA" id="ARBA00023163"/>
    </source>
</evidence>
<dbReference type="EC" id="2.3.2.27" evidence="2"/>
<dbReference type="SMART" id="SM00184">
    <property type="entry name" value="RING"/>
    <property type="match status" value="1"/>
</dbReference>
<dbReference type="GO" id="GO:0006513">
    <property type="term" value="P:protein monoubiquitination"/>
    <property type="evidence" value="ECO:0007669"/>
    <property type="project" value="TreeGrafter"/>
</dbReference>
<keyword evidence="6" id="KW-0863">Zinc-finger</keyword>
<evidence type="ECO:0000256" key="3">
    <source>
        <dbReference type="ARBA" id="ARBA00022679"/>
    </source>
</evidence>
<dbReference type="GO" id="GO:0000209">
    <property type="term" value="P:protein polyubiquitination"/>
    <property type="evidence" value="ECO:0007669"/>
    <property type="project" value="TreeGrafter"/>
</dbReference>
<dbReference type="SUPFAM" id="SSF57850">
    <property type="entry name" value="RING/U-box"/>
    <property type="match status" value="1"/>
</dbReference>
<dbReference type="GO" id="GO:0008270">
    <property type="term" value="F:zinc ion binding"/>
    <property type="evidence" value="ECO:0007669"/>
    <property type="project" value="UniProtKB-KW"/>
</dbReference>
<name>A0A8T9BWU8_9HELO</name>
<comment type="catalytic activity">
    <reaction evidence="1">
        <text>S-ubiquitinyl-[E2 ubiquitin-conjugating enzyme]-L-cysteine + [acceptor protein]-L-lysine = [E2 ubiquitin-conjugating enzyme]-L-cysteine + N(6)-ubiquitinyl-[acceptor protein]-L-lysine.</text>
        <dbReference type="EC" id="2.3.2.27"/>
    </reaction>
</comment>
<dbReference type="GO" id="GO:0061630">
    <property type="term" value="F:ubiquitin protein ligase activity"/>
    <property type="evidence" value="ECO:0007669"/>
    <property type="project" value="UniProtKB-EC"/>
</dbReference>
<keyword evidence="6" id="KW-0479">Metal-binding</keyword>
<dbReference type="OrthoDB" id="444265at2759"/>
<dbReference type="PANTHER" id="PTHR46077:SF1">
    <property type="entry name" value="TOP1 BINDING ARGININE_SERINE RICH PROTEIN, E3 UBIQUITIN LIGASE"/>
    <property type="match status" value="1"/>
</dbReference>
<dbReference type="PANTHER" id="PTHR46077">
    <property type="entry name" value="E3 UBIQUITIN-PROTEIN LIGASE TOPORS"/>
    <property type="match status" value="1"/>
</dbReference>
<evidence type="ECO:0000259" key="7">
    <source>
        <dbReference type="PROSITE" id="PS50089"/>
    </source>
</evidence>
<feature type="domain" description="RING-type" evidence="7">
    <location>
        <begin position="34"/>
        <end position="74"/>
    </location>
</feature>
<dbReference type="Pfam" id="PF13639">
    <property type="entry name" value="zf-RING_2"/>
    <property type="match status" value="1"/>
</dbReference>